<gene>
    <name evidence="8" type="ORF">GTP45_18635</name>
</gene>
<comment type="caution">
    <text evidence="8">The sequence shown here is derived from an EMBL/GenBank/DDBJ whole genome shotgun (WGS) entry which is preliminary data.</text>
</comment>
<evidence type="ECO:0000256" key="6">
    <source>
        <dbReference type="SAM" id="Phobius"/>
    </source>
</evidence>
<keyword evidence="5 6" id="KW-0472">Membrane</keyword>
<dbReference type="GO" id="GO:0005886">
    <property type="term" value="C:plasma membrane"/>
    <property type="evidence" value="ECO:0007669"/>
    <property type="project" value="TreeGrafter"/>
</dbReference>
<feature type="transmembrane region" description="Helical" evidence="6">
    <location>
        <begin position="7"/>
        <end position="31"/>
    </location>
</feature>
<sequence length="129" mass="13991">MRQFILYCLCGGLGVSTDYLVFFLSVTAGLWYQGANLLGYLAGTLLSFALNRVLTFGMRDRVAQRLAMFLGVAAIGFGASAALLALLVDVLHFDPRIAKLLTLPMVVVLQFTLNRKLTFNAAQRAAASN</sequence>
<feature type="domain" description="GtrA/DPMS transmembrane" evidence="7">
    <location>
        <begin position="7"/>
        <end position="119"/>
    </location>
</feature>
<dbReference type="EMBL" id="WWCK01000005">
    <property type="protein sequence ID" value="MYM68837.1"/>
    <property type="molecule type" value="Genomic_DNA"/>
</dbReference>
<dbReference type="Proteomes" id="UP000450012">
    <property type="component" value="Unassembled WGS sequence"/>
</dbReference>
<dbReference type="PANTHER" id="PTHR38459:SF1">
    <property type="entry name" value="PROPHAGE BACTOPRENOL-LINKED GLUCOSE TRANSLOCASE HOMOLOG"/>
    <property type="match status" value="1"/>
</dbReference>
<evidence type="ECO:0000259" key="7">
    <source>
        <dbReference type="Pfam" id="PF04138"/>
    </source>
</evidence>
<evidence type="ECO:0000256" key="4">
    <source>
        <dbReference type="ARBA" id="ARBA00022989"/>
    </source>
</evidence>
<feature type="transmembrane region" description="Helical" evidence="6">
    <location>
        <begin position="37"/>
        <end position="54"/>
    </location>
</feature>
<evidence type="ECO:0000256" key="1">
    <source>
        <dbReference type="ARBA" id="ARBA00004141"/>
    </source>
</evidence>
<keyword evidence="4 6" id="KW-1133">Transmembrane helix</keyword>
<evidence type="ECO:0000313" key="9">
    <source>
        <dbReference type="Proteomes" id="UP000450012"/>
    </source>
</evidence>
<comment type="subcellular location">
    <subcellularLocation>
        <location evidence="1">Membrane</location>
        <topology evidence="1">Multi-pass membrane protein</topology>
    </subcellularLocation>
</comment>
<dbReference type="RefSeq" id="WP_161015366.1">
    <property type="nucleotide sequence ID" value="NZ_WWCK01000005.1"/>
</dbReference>
<dbReference type="PANTHER" id="PTHR38459">
    <property type="entry name" value="PROPHAGE BACTOPRENOL-LINKED GLUCOSE TRANSLOCASE HOMOLOG"/>
    <property type="match status" value="1"/>
</dbReference>
<keyword evidence="9" id="KW-1185">Reference proteome</keyword>
<protein>
    <submittedName>
        <fullName evidence="8">GtrA family protein</fullName>
    </submittedName>
</protein>
<keyword evidence="3 6" id="KW-0812">Transmembrane</keyword>
<name>A0A7X4GUF1_9BURK</name>
<evidence type="ECO:0000313" key="8">
    <source>
        <dbReference type="EMBL" id="MYM68837.1"/>
    </source>
</evidence>
<dbReference type="InterPro" id="IPR051401">
    <property type="entry name" value="GtrA_CellWall_Glycosyl"/>
</dbReference>
<proteinExistence type="inferred from homology"/>
<evidence type="ECO:0000256" key="5">
    <source>
        <dbReference type="ARBA" id="ARBA00023136"/>
    </source>
</evidence>
<dbReference type="InterPro" id="IPR007267">
    <property type="entry name" value="GtrA_DPMS_TM"/>
</dbReference>
<reference evidence="8 9" key="1">
    <citation type="submission" date="2019-12" db="EMBL/GenBank/DDBJ databases">
        <title>Novel species isolated from a subtropical stream in China.</title>
        <authorList>
            <person name="Lu H."/>
        </authorList>
    </citation>
    <scope>NUCLEOTIDE SEQUENCE [LARGE SCALE GENOMIC DNA]</scope>
    <source>
        <strain evidence="8 9">FT55W</strain>
    </source>
</reference>
<comment type="similarity">
    <text evidence="2">Belongs to the GtrA family.</text>
</comment>
<dbReference type="AlphaFoldDB" id="A0A7X4GUF1"/>
<organism evidence="8 9">
    <name type="scientific">Duganella rivi</name>
    <dbReference type="NCBI Taxonomy" id="2666083"/>
    <lineage>
        <taxon>Bacteria</taxon>
        <taxon>Pseudomonadati</taxon>
        <taxon>Pseudomonadota</taxon>
        <taxon>Betaproteobacteria</taxon>
        <taxon>Burkholderiales</taxon>
        <taxon>Oxalobacteraceae</taxon>
        <taxon>Telluria group</taxon>
        <taxon>Duganella</taxon>
    </lineage>
</organism>
<feature type="transmembrane region" description="Helical" evidence="6">
    <location>
        <begin position="66"/>
        <end position="91"/>
    </location>
</feature>
<dbReference type="GO" id="GO:0000271">
    <property type="term" value="P:polysaccharide biosynthetic process"/>
    <property type="evidence" value="ECO:0007669"/>
    <property type="project" value="InterPro"/>
</dbReference>
<accession>A0A7X4GUF1</accession>
<dbReference type="Pfam" id="PF04138">
    <property type="entry name" value="GtrA_DPMS_TM"/>
    <property type="match status" value="1"/>
</dbReference>
<evidence type="ECO:0000256" key="3">
    <source>
        <dbReference type="ARBA" id="ARBA00022692"/>
    </source>
</evidence>
<evidence type="ECO:0000256" key="2">
    <source>
        <dbReference type="ARBA" id="ARBA00009399"/>
    </source>
</evidence>